<reference evidence="2 3" key="1">
    <citation type="submission" date="2014-12" db="EMBL/GenBank/DDBJ databases">
        <title>Genome assembly of Enhygromyxa salina DSM 15201.</title>
        <authorList>
            <person name="Sharma G."/>
            <person name="Subramanian S."/>
        </authorList>
    </citation>
    <scope>NUCLEOTIDE SEQUENCE [LARGE SCALE GENOMIC DNA]</scope>
    <source>
        <strain evidence="2 3">DSM 15201</strain>
    </source>
</reference>
<protein>
    <submittedName>
        <fullName evidence="2">Uncharacterized protein</fullName>
    </submittedName>
</protein>
<proteinExistence type="predicted"/>
<evidence type="ECO:0000256" key="1">
    <source>
        <dbReference type="SAM" id="MobiDB-lite"/>
    </source>
</evidence>
<dbReference type="EMBL" id="JMCC02000025">
    <property type="protein sequence ID" value="KIG17437.1"/>
    <property type="molecule type" value="Genomic_DNA"/>
</dbReference>
<evidence type="ECO:0000313" key="3">
    <source>
        <dbReference type="Proteomes" id="UP000031599"/>
    </source>
</evidence>
<accession>A0A0C2DCJ4</accession>
<gene>
    <name evidence="2" type="ORF">DB30_03356</name>
</gene>
<name>A0A0C2DCJ4_9BACT</name>
<comment type="caution">
    <text evidence="2">The sequence shown here is derived from an EMBL/GenBank/DDBJ whole genome shotgun (WGS) entry which is preliminary data.</text>
</comment>
<dbReference type="Proteomes" id="UP000031599">
    <property type="component" value="Unassembled WGS sequence"/>
</dbReference>
<feature type="compositionally biased region" description="Polar residues" evidence="1">
    <location>
        <begin position="53"/>
        <end position="69"/>
    </location>
</feature>
<dbReference type="AlphaFoldDB" id="A0A0C2DCJ4"/>
<organism evidence="2 3">
    <name type="scientific">Enhygromyxa salina</name>
    <dbReference type="NCBI Taxonomy" id="215803"/>
    <lineage>
        <taxon>Bacteria</taxon>
        <taxon>Pseudomonadati</taxon>
        <taxon>Myxococcota</taxon>
        <taxon>Polyangia</taxon>
        <taxon>Nannocystales</taxon>
        <taxon>Nannocystaceae</taxon>
        <taxon>Enhygromyxa</taxon>
    </lineage>
</organism>
<feature type="region of interest" description="Disordered" evidence="1">
    <location>
        <begin position="50"/>
        <end position="76"/>
    </location>
</feature>
<sequence length="76" mass="8186">MNPRARGRFEVRAATTKARLRVDMRPPFESPIPATTRSISVALTLPTPAPELTASSAQNMCSSAANPLSTPRPDPR</sequence>
<evidence type="ECO:0000313" key="2">
    <source>
        <dbReference type="EMBL" id="KIG17437.1"/>
    </source>
</evidence>